<evidence type="ECO:0000313" key="2">
    <source>
        <dbReference type="EMBL" id="GLH68227.1"/>
    </source>
</evidence>
<proteinExistence type="predicted"/>
<organism evidence="2 3">
    <name type="scientific">Geothrix edaphica</name>
    <dbReference type="NCBI Taxonomy" id="2927976"/>
    <lineage>
        <taxon>Bacteria</taxon>
        <taxon>Pseudomonadati</taxon>
        <taxon>Acidobacteriota</taxon>
        <taxon>Holophagae</taxon>
        <taxon>Holophagales</taxon>
        <taxon>Holophagaceae</taxon>
        <taxon>Geothrix</taxon>
    </lineage>
</organism>
<comment type="caution">
    <text evidence="2">The sequence shown here is derived from an EMBL/GenBank/DDBJ whole genome shotgun (WGS) entry which is preliminary data.</text>
</comment>
<dbReference type="Pfam" id="PF09722">
    <property type="entry name" value="Xre_MbcA_ParS_C"/>
    <property type="match status" value="1"/>
</dbReference>
<dbReference type="Proteomes" id="UP001165044">
    <property type="component" value="Unassembled WGS sequence"/>
</dbReference>
<protein>
    <recommendedName>
        <fullName evidence="1">Antitoxin Xre/MbcA/ParS-like toxin-binding domain-containing protein</fullName>
    </recommendedName>
</protein>
<dbReference type="RefSeq" id="WP_285610011.1">
    <property type="nucleotide sequence ID" value="NZ_BSDC01000003.1"/>
</dbReference>
<accession>A0ABQ5Q0J0</accession>
<reference evidence="2" key="1">
    <citation type="journal article" date="2023" name="Antonie Van Leeuwenhoek">
        <title>Mesoterricola silvestris gen. nov., sp. nov., Mesoterricola sediminis sp. nov., Geothrix oryzae sp. nov., Geothrix edaphica sp. nov., Geothrix rubra sp. nov., and Geothrix limicola sp. nov., six novel members of Acidobacteriota isolated from soils.</title>
        <authorList>
            <person name="Itoh H."/>
            <person name="Sugisawa Y."/>
            <person name="Mise K."/>
            <person name="Xu Z."/>
            <person name="Kuniyasu M."/>
            <person name="Ushijima N."/>
            <person name="Kawano K."/>
            <person name="Kobayashi E."/>
            <person name="Shiratori Y."/>
            <person name="Masuda Y."/>
            <person name="Senoo K."/>
        </authorList>
    </citation>
    <scope>NUCLEOTIDE SEQUENCE</scope>
    <source>
        <strain evidence="2">Red802</strain>
    </source>
</reference>
<evidence type="ECO:0000313" key="3">
    <source>
        <dbReference type="Proteomes" id="UP001165044"/>
    </source>
</evidence>
<gene>
    <name evidence="2" type="ORF">GETHED_25910</name>
</gene>
<name>A0ABQ5Q0J0_9BACT</name>
<dbReference type="InterPro" id="IPR024467">
    <property type="entry name" value="Xre/MbcA/ParS-like_toxin-bd"/>
</dbReference>
<keyword evidence="3" id="KW-1185">Reference proteome</keyword>
<dbReference type="EMBL" id="BSDC01000003">
    <property type="protein sequence ID" value="GLH68227.1"/>
    <property type="molecule type" value="Genomic_DNA"/>
</dbReference>
<evidence type="ECO:0000259" key="1">
    <source>
        <dbReference type="Pfam" id="PF09722"/>
    </source>
</evidence>
<feature type="domain" description="Antitoxin Xre/MbcA/ParS-like toxin-binding" evidence="1">
    <location>
        <begin position="191"/>
        <end position="231"/>
    </location>
</feature>
<sequence length="234" mass="25815">MTETPEQRRVRRLFTATPEELGAAAVRGALRRKEHGALPDFPSVCPDACPYCGQELGSGCESQEVEAGVAYSCATCHNIVYFVPKDPSTVDLGRKFALEEDRFAALDARGWASNLSDEERMAEAVNKGLVPAGLRAYFRIMHLWGIGEEEASVLLGFDHKPTEIEIGTDPLKRISHTIGIYRALHTLLALESANAWVKQPNTDELFRGRPALELLQTGTQGFEQLRNYLAANLS</sequence>